<evidence type="ECO:0008006" key="4">
    <source>
        <dbReference type="Google" id="ProtNLM"/>
    </source>
</evidence>
<evidence type="ECO:0000313" key="2">
    <source>
        <dbReference type="EMBL" id="HCL01826.1"/>
    </source>
</evidence>
<evidence type="ECO:0000313" key="3">
    <source>
        <dbReference type="Proteomes" id="UP000262969"/>
    </source>
</evidence>
<keyword evidence="1" id="KW-0812">Transmembrane</keyword>
<evidence type="ECO:0000256" key="1">
    <source>
        <dbReference type="SAM" id="Phobius"/>
    </source>
</evidence>
<dbReference type="EMBL" id="DPVV01000183">
    <property type="protein sequence ID" value="HCL01826.1"/>
    <property type="molecule type" value="Genomic_DNA"/>
</dbReference>
<protein>
    <recommendedName>
        <fullName evidence="4">ABC transporter permease</fullName>
    </recommendedName>
</protein>
<keyword evidence="1" id="KW-0472">Membrane</keyword>
<reference evidence="2 3" key="1">
    <citation type="journal article" date="2018" name="Nat. Biotechnol.">
        <title>A standardized bacterial taxonomy based on genome phylogeny substantially revises the tree of life.</title>
        <authorList>
            <person name="Parks D.H."/>
            <person name="Chuvochina M."/>
            <person name="Waite D.W."/>
            <person name="Rinke C."/>
            <person name="Skarshewski A."/>
            <person name="Chaumeil P.A."/>
            <person name="Hugenholtz P."/>
        </authorList>
    </citation>
    <scope>NUCLEOTIDE SEQUENCE [LARGE SCALE GENOMIC DNA]</scope>
    <source>
        <strain evidence="2">UBA11728</strain>
    </source>
</reference>
<feature type="transmembrane region" description="Helical" evidence="1">
    <location>
        <begin position="141"/>
        <end position="168"/>
    </location>
</feature>
<gene>
    <name evidence="2" type="ORF">DHW61_05325</name>
</gene>
<dbReference type="Pfam" id="PF06182">
    <property type="entry name" value="ABC2_membrane_6"/>
    <property type="match status" value="1"/>
</dbReference>
<sequence length="258" mass="29503">MNLYKKYFGIHFRSAMQYKVSFLLTTIGQFLVSFNIFLGIYFLFARFSSVKGYTYQEVMLCFAVNIMAYSLAEMFARGFDTFPSIINNGEFDRILVRPKGILLQVLCSKIEFTRIGRMIQAVVMFVYGVKTSGITWSADKIITVCFMVIGGTALYSALFLLYAAVSFFTIEGIEVMNIVTDGAREYGKYPFDTYGKTVLKIVTYLVPFALFQYYPFLYLLGRNTDPVLIILPLASAFFYLPCYLFFHIGLKHYKSTGS</sequence>
<keyword evidence="1" id="KW-1133">Transmembrane helix</keyword>
<dbReference type="InterPro" id="IPR010390">
    <property type="entry name" value="ABC-2_transporter-like"/>
</dbReference>
<name>A0A3D2X4C0_9FIRM</name>
<dbReference type="PANTHER" id="PTHR36833">
    <property type="entry name" value="SLR0610 PROTEIN-RELATED"/>
    <property type="match status" value="1"/>
</dbReference>
<comment type="caution">
    <text evidence="2">The sequence shown here is derived from an EMBL/GenBank/DDBJ whole genome shotgun (WGS) entry which is preliminary data.</text>
</comment>
<proteinExistence type="predicted"/>
<organism evidence="2 3">
    <name type="scientific">Lachnoclostridium phytofermentans</name>
    <dbReference type="NCBI Taxonomy" id="66219"/>
    <lineage>
        <taxon>Bacteria</taxon>
        <taxon>Bacillati</taxon>
        <taxon>Bacillota</taxon>
        <taxon>Clostridia</taxon>
        <taxon>Lachnospirales</taxon>
        <taxon>Lachnospiraceae</taxon>
    </lineage>
</organism>
<feature type="transmembrane region" description="Helical" evidence="1">
    <location>
        <begin position="21"/>
        <end position="47"/>
    </location>
</feature>
<accession>A0A3D2X4C0</accession>
<dbReference type="PANTHER" id="PTHR36833:SF1">
    <property type="entry name" value="INTEGRAL MEMBRANE TRANSPORT PROTEIN"/>
    <property type="match status" value="1"/>
</dbReference>
<feature type="transmembrane region" description="Helical" evidence="1">
    <location>
        <begin position="227"/>
        <end position="246"/>
    </location>
</feature>
<feature type="transmembrane region" description="Helical" evidence="1">
    <location>
        <begin position="201"/>
        <end position="221"/>
    </location>
</feature>
<dbReference type="Proteomes" id="UP000262969">
    <property type="component" value="Unassembled WGS sequence"/>
</dbReference>
<feature type="transmembrane region" description="Helical" evidence="1">
    <location>
        <begin position="53"/>
        <end position="72"/>
    </location>
</feature>
<dbReference type="AlphaFoldDB" id="A0A3D2X4C0"/>